<evidence type="ECO:0000259" key="2">
    <source>
        <dbReference type="PROSITE" id="PS50280"/>
    </source>
</evidence>
<dbReference type="EMBL" id="JACGCI010000001">
    <property type="protein sequence ID" value="KAF6766220.1"/>
    <property type="molecule type" value="Genomic_DNA"/>
</dbReference>
<dbReference type="OrthoDB" id="5792673at2759"/>
<dbReference type="GO" id="GO:0006325">
    <property type="term" value="P:chromatin organization"/>
    <property type="evidence" value="ECO:0007669"/>
    <property type="project" value="UniProtKB-KW"/>
</dbReference>
<evidence type="ECO:0000313" key="3">
    <source>
        <dbReference type="EMBL" id="KAF6766220.1"/>
    </source>
</evidence>
<dbReference type="PANTHER" id="PTHR46462:SF3">
    <property type="entry name" value="UPSET, ISOFORM A"/>
    <property type="match status" value="1"/>
</dbReference>
<comment type="caution">
    <text evidence="3">The sequence shown here is derived from an EMBL/GenBank/DDBJ whole genome shotgun (WGS) entry which is preliminary data.</text>
</comment>
<dbReference type="GO" id="GO:0034967">
    <property type="term" value="C:Set3 complex"/>
    <property type="evidence" value="ECO:0007669"/>
    <property type="project" value="TreeGrafter"/>
</dbReference>
<dbReference type="PROSITE" id="PS50280">
    <property type="entry name" value="SET"/>
    <property type="match status" value="1"/>
</dbReference>
<name>A0A8H6MEY9_9AGAR</name>
<evidence type="ECO:0000313" key="4">
    <source>
        <dbReference type="Proteomes" id="UP000521943"/>
    </source>
</evidence>
<accession>A0A8H6MEY9</accession>
<dbReference type="GO" id="GO:0006355">
    <property type="term" value="P:regulation of DNA-templated transcription"/>
    <property type="evidence" value="ECO:0007669"/>
    <property type="project" value="TreeGrafter"/>
</dbReference>
<dbReference type="Gene3D" id="2.170.270.10">
    <property type="entry name" value="SET domain"/>
    <property type="match status" value="1"/>
</dbReference>
<dbReference type="Pfam" id="PF00856">
    <property type="entry name" value="SET"/>
    <property type="match status" value="1"/>
</dbReference>
<dbReference type="Proteomes" id="UP000521943">
    <property type="component" value="Unassembled WGS sequence"/>
</dbReference>
<dbReference type="PANTHER" id="PTHR46462">
    <property type="entry name" value="UPSET, ISOFORM A"/>
    <property type="match status" value="1"/>
</dbReference>
<feature type="domain" description="SET" evidence="2">
    <location>
        <begin position="48"/>
        <end position="169"/>
    </location>
</feature>
<proteinExistence type="predicted"/>
<dbReference type="GO" id="GO:0070210">
    <property type="term" value="C:Rpd3L-Expanded complex"/>
    <property type="evidence" value="ECO:0007669"/>
    <property type="project" value="TreeGrafter"/>
</dbReference>
<protein>
    <submittedName>
        <fullName evidence="3">SET domain protein</fullName>
    </submittedName>
</protein>
<keyword evidence="1" id="KW-0156">Chromatin regulator</keyword>
<keyword evidence="4" id="KW-1185">Reference proteome</keyword>
<dbReference type="SUPFAM" id="SSF82199">
    <property type="entry name" value="SET domain"/>
    <property type="match status" value="1"/>
</dbReference>
<dbReference type="AlphaFoldDB" id="A0A8H6MEY9"/>
<evidence type="ECO:0000256" key="1">
    <source>
        <dbReference type="ARBA" id="ARBA00022853"/>
    </source>
</evidence>
<sequence length="182" mass="20639">MSHSRVSNWPSNLQYSTRPLYHASVSKEVKQFLQSSPSGTRSADNAPCRVVIRKITENTHPAHGQCGLFAGKKIPPNALILDYIGEIHCDDRPESDYDLSLHRFPDGTSVGVDASRFGNEARFTNDYRGVQSKPNAVFTDYRTNTGELRMCIRSRQEIKKGEEILVSYGKSWWSNRTDEEEK</sequence>
<gene>
    <name evidence="3" type="ORF">DFP72DRAFT_865929</name>
</gene>
<reference evidence="3 4" key="1">
    <citation type="submission" date="2020-07" db="EMBL/GenBank/DDBJ databases">
        <title>Comparative genomics of pyrophilous fungi reveals a link between fire events and developmental genes.</title>
        <authorList>
            <consortium name="DOE Joint Genome Institute"/>
            <person name="Steindorff A.S."/>
            <person name="Carver A."/>
            <person name="Calhoun S."/>
            <person name="Stillman K."/>
            <person name="Liu H."/>
            <person name="Lipzen A."/>
            <person name="Pangilinan J."/>
            <person name="Labutti K."/>
            <person name="Bruns T.D."/>
            <person name="Grigoriev I.V."/>
        </authorList>
    </citation>
    <scope>NUCLEOTIDE SEQUENCE [LARGE SCALE GENOMIC DNA]</scope>
    <source>
        <strain evidence="3 4">CBS 144469</strain>
    </source>
</reference>
<dbReference type="InterPro" id="IPR001214">
    <property type="entry name" value="SET_dom"/>
</dbReference>
<dbReference type="SMART" id="SM00317">
    <property type="entry name" value="SET"/>
    <property type="match status" value="1"/>
</dbReference>
<dbReference type="InterPro" id="IPR046341">
    <property type="entry name" value="SET_dom_sf"/>
</dbReference>
<organism evidence="3 4">
    <name type="scientific">Ephemerocybe angulata</name>
    <dbReference type="NCBI Taxonomy" id="980116"/>
    <lineage>
        <taxon>Eukaryota</taxon>
        <taxon>Fungi</taxon>
        <taxon>Dikarya</taxon>
        <taxon>Basidiomycota</taxon>
        <taxon>Agaricomycotina</taxon>
        <taxon>Agaricomycetes</taxon>
        <taxon>Agaricomycetidae</taxon>
        <taxon>Agaricales</taxon>
        <taxon>Agaricineae</taxon>
        <taxon>Psathyrellaceae</taxon>
        <taxon>Ephemerocybe</taxon>
    </lineage>
</organism>